<dbReference type="Proteomes" id="UP001500603">
    <property type="component" value="Unassembled WGS sequence"/>
</dbReference>
<name>A0ABP9JUG0_9NOCA</name>
<comment type="caution">
    <text evidence="1">The sequence shown here is derived from an EMBL/GenBank/DDBJ whole genome shotgun (WGS) entry which is preliminary data.</text>
</comment>
<dbReference type="EMBL" id="BAABJM010000001">
    <property type="protein sequence ID" value="GAA5045009.1"/>
    <property type="molecule type" value="Genomic_DNA"/>
</dbReference>
<keyword evidence="2" id="KW-1185">Reference proteome</keyword>
<organism evidence="1 2">
    <name type="scientific">Nocardia callitridis</name>
    <dbReference type="NCBI Taxonomy" id="648753"/>
    <lineage>
        <taxon>Bacteria</taxon>
        <taxon>Bacillati</taxon>
        <taxon>Actinomycetota</taxon>
        <taxon>Actinomycetes</taxon>
        <taxon>Mycobacteriales</taxon>
        <taxon>Nocardiaceae</taxon>
        <taxon>Nocardia</taxon>
    </lineage>
</organism>
<sequence length="45" mass="5010">MAEINRLTEHEAHHALLTVAPADMTTLQRVADGLRAINDGPEHHR</sequence>
<evidence type="ECO:0000313" key="2">
    <source>
        <dbReference type="Proteomes" id="UP001500603"/>
    </source>
</evidence>
<dbReference type="RefSeq" id="WP_345493687.1">
    <property type="nucleotide sequence ID" value="NZ_BAABJM010000001.1"/>
</dbReference>
<reference evidence="2" key="1">
    <citation type="journal article" date="2019" name="Int. J. Syst. Evol. Microbiol.">
        <title>The Global Catalogue of Microorganisms (GCM) 10K type strain sequencing project: providing services to taxonomists for standard genome sequencing and annotation.</title>
        <authorList>
            <consortium name="The Broad Institute Genomics Platform"/>
            <consortium name="The Broad Institute Genome Sequencing Center for Infectious Disease"/>
            <person name="Wu L."/>
            <person name="Ma J."/>
        </authorList>
    </citation>
    <scope>NUCLEOTIDE SEQUENCE [LARGE SCALE GENOMIC DNA]</scope>
    <source>
        <strain evidence="2">JCM 18298</strain>
    </source>
</reference>
<protein>
    <submittedName>
        <fullName evidence="1">Uncharacterized protein</fullName>
    </submittedName>
</protein>
<evidence type="ECO:0000313" key="1">
    <source>
        <dbReference type="EMBL" id="GAA5045009.1"/>
    </source>
</evidence>
<gene>
    <name evidence="1" type="ORF">GCM10023318_08600</name>
</gene>
<accession>A0ABP9JUG0</accession>
<proteinExistence type="predicted"/>